<gene>
    <name evidence="2" type="ORF">KGMB03357_17700</name>
</gene>
<comment type="caution">
    <text evidence="2">The sequence shown here is derived from an EMBL/GenBank/DDBJ whole genome shotgun (WGS) entry which is preliminary data.</text>
</comment>
<feature type="transmembrane region" description="Helical" evidence="1">
    <location>
        <begin position="38"/>
        <end position="58"/>
    </location>
</feature>
<keyword evidence="1" id="KW-0472">Membrane</keyword>
<accession>A0A401LEY3</accession>
<proteinExistence type="predicted"/>
<protein>
    <recommendedName>
        <fullName evidence="4">Stage III sporulation protein AF</fullName>
    </recommendedName>
</protein>
<dbReference type="InterPro" id="IPR014245">
    <property type="entry name" value="Spore_III_AF"/>
</dbReference>
<dbReference type="EMBL" id="BHVZ01000010">
    <property type="protein sequence ID" value="GCB30109.1"/>
    <property type="molecule type" value="Genomic_DNA"/>
</dbReference>
<keyword evidence="1" id="KW-0812">Transmembrane</keyword>
<dbReference type="Pfam" id="PF09581">
    <property type="entry name" value="Spore_III_AF"/>
    <property type="match status" value="1"/>
</dbReference>
<evidence type="ECO:0000256" key="1">
    <source>
        <dbReference type="SAM" id="Phobius"/>
    </source>
</evidence>
<sequence>MMAAFAAYIKTITALAVFSALVGLLLPEGKYRRYTELVLGILVLTAVLRPLLGLFHAAETGDLPLTRIEQEWSDTYNGYREEG</sequence>
<evidence type="ECO:0008006" key="4">
    <source>
        <dbReference type="Google" id="ProtNLM"/>
    </source>
</evidence>
<evidence type="ECO:0000313" key="2">
    <source>
        <dbReference type="EMBL" id="GCB30109.1"/>
    </source>
</evidence>
<dbReference type="OrthoDB" id="2375554at2"/>
<dbReference type="Proteomes" id="UP000287361">
    <property type="component" value="Unassembled WGS sequence"/>
</dbReference>
<feature type="transmembrane region" description="Helical" evidence="1">
    <location>
        <begin position="6"/>
        <end position="26"/>
    </location>
</feature>
<organism evidence="2 3">
    <name type="scientific">Anaerotignum faecicola</name>
    <dbReference type="NCBI Taxonomy" id="2358141"/>
    <lineage>
        <taxon>Bacteria</taxon>
        <taxon>Bacillati</taxon>
        <taxon>Bacillota</taxon>
        <taxon>Clostridia</taxon>
        <taxon>Lachnospirales</taxon>
        <taxon>Anaerotignaceae</taxon>
        <taxon>Anaerotignum</taxon>
    </lineage>
</organism>
<dbReference type="AlphaFoldDB" id="A0A401LEY3"/>
<evidence type="ECO:0000313" key="3">
    <source>
        <dbReference type="Proteomes" id="UP000287361"/>
    </source>
</evidence>
<name>A0A401LEY3_9FIRM</name>
<keyword evidence="3" id="KW-1185">Reference proteome</keyword>
<keyword evidence="1" id="KW-1133">Transmembrane helix</keyword>
<reference evidence="2 3" key="1">
    <citation type="submission" date="2018-10" db="EMBL/GenBank/DDBJ databases">
        <title>Draft Genome Sequence of Anaerotignum sp. KCTC 15736.</title>
        <authorList>
            <person name="Choi S.H."/>
            <person name="Kim J.S."/>
            <person name="Kang S.W."/>
            <person name="Lee J.S."/>
            <person name="Park S.H."/>
        </authorList>
    </citation>
    <scope>NUCLEOTIDE SEQUENCE [LARGE SCALE GENOMIC DNA]</scope>
    <source>
        <strain evidence="2 3">KCTC 15736</strain>
    </source>
</reference>